<organism evidence="1">
    <name type="scientific">marine sediment metagenome</name>
    <dbReference type="NCBI Taxonomy" id="412755"/>
    <lineage>
        <taxon>unclassified sequences</taxon>
        <taxon>metagenomes</taxon>
        <taxon>ecological metagenomes</taxon>
    </lineage>
</organism>
<accession>A0A0F9IM72</accession>
<name>A0A0F9IM72_9ZZZZ</name>
<comment type="caution">
    <text evidence="1">The sequence shown here is derived from an EMBL/GenBank/DDBJ whole genome shotgun (WGS) entry which is preliminary data.</text>
</comment>
<proteinExistence type="predicted"/>
<reference evidence="1" key="1">
    <citation type="journal article" date="2015" name="Nature">
        <title>Complex archaea that bridge the gap between prokaryotes and eukaryotes.</title>
        <authorList>
            <person name="Spang A."/>
            <person name="Saw J.H."/>
            <person name="Jorgensen S.L."/>
            <person name="Zaremba-Niedzwiedzka K."/>
            <person name="Martijn J."/>
            <person name="Lind A.E."/>
            <person name="van Eijk R."/>
            <person name="Schleper C."/>
            <person name="Guy L."/>
            <person name="Ettema T.J."/>
        </authorList>
    </citation>
    <scope>NUCLEOTIDE SEQUENCE</scope>
</reference>
<gene>
    <name evidence="1" type="ORF">LCGC14_1926170</name>
</gene>
<dbReference type="AlphaFoldDB" id="A0A0F9IM72"/>
<sequence>MKIKKKRNEIYFIRITTKEEIKKPKNRLGDYWRFVERKDKLKKAINSNIAYAKNKKAYLIIGKGNYSELELDKGISKLNKGEQLFKSKELFSKSLSPSTKILFKGRAKNFLKRKI</sequence>
<protein>
    <submittedName>
        <fullName evidence="1">Uncharacterized protein</fullName>
    </submittedName>
</protein>
<evidence type="ECO:0000313" key="1">
    <source>
        <dbReference type="EMBL" id="KKL88292.1"/>
    </source>
</evidence>
<dbReference type="EMBL" id="LAZR01020606">
    <property type="protein sequence ID" value="KKL88292.1"/>
    <property type="molecule type" value="Genomic_DNA"/>
</dbReference>